<dbReference type="EMBL" id="JAWWNJ010000237">
    <property type="protein sequence ID" value="KAK6968979.1"/>
    <property type="molecule type" value="Genomic_DNA"/>
</dbReference>
<evidence type="ECO:0000313" key="3">
    <source>
        <dbReference type="EMBL" id="KAK7050145.1"/>
    </source>
</evidence>
<reference evidence="3 5" key="1">
    <citation type="journal article" date="2024" name="J Genomics">
        <title>Draft genome sequencing and assembly of Favolaschia claudopus CIRM-BRFM 2984 isolated from oak limbs.</title>
        <authorList>
            <person name="Navarro D."/>
            <person name="Drula E."/>
            <person name="Chaduli D."/>
            <person name="Cazenave R."/>
            <person name="Ahrendt S."/>
            <person name="Wang J."/>
            <person name="Lipzen A."/>
            <person name="Daum C."/>
            <person name="Barry K."/>
            <person name="Grigoriev I.V."/>
            <person name="Favel A."/>
            <person name="Rosso M.N."/>
            <person name="Martin F."/>
        </authorList>
    </citation>
    <scope>NUCLEOTIDE SEQUENCE [LARGE SCALE GENOMIC DNA]</scope>
    <source>
        <strain evidence="3 5">CIRM-BRFM 2984</strain>
    </source>
</reference>
<gene>
    <name evidence="3" type="ORF">R3P38DRAFT_3173209</name>
    <name evidence="4" type="ORF">R3P38DRAFT_3173218</name>
    <name evidence="2" type="ORF">R3P38DRAFT_3227128</name>
    <name evidence="1" type="ORF">R3P38DRAFT_3244307</name>
</gene>
<evidence type="ECO:0000313" key="4">
    <source>
        <dbReference type="EMBL" id="KAK7050152.1"/>
    </source>
</evidence>
<keyword evidence="5" id="KW-1185">Reference proteome</keyword>
<protein>
    <submittedName>
        <fullName evidence="3">Uncharacterized protein</fullName>
    </submittedName>
</protein>
<proteinExistence type="predicted"/>
<dbReference type="AlphaFoldDB" id="A0AAW0DE66"/>
<sequence length="249" mass="27934">MSLRTLVAMQDSVKRMLWSAAVERDLRCMDDSELFQTSAITRMAGRNVHVWLGKRFDDTLRQDVLRPEIQDDFMSHPLNPARHRGVDPLVMNNLMRALLPPVSDYIVSPDDQRLRGLLVQYHISCNLESFGLYMGDLYLLHSVTGAVVSGEFVDCLLGHRPLSHRVDFYCARGEFVSVAKYLNYACGYCNQVSAFVFEGSGIRCEMVLQNAEGSEVRLVQSNSENPLHIVPGSVIAGPALLLQKEISTD</sequence>
<dbReference type="EMBL" id="JAWWNJ010000115">
    <property type="protein sequence ID" value="KAK6991740.1"/>
    <property type="molecule type" value="Genomic_DNA"/>
</dbReference>
<accession>A0AAW0DE66</accession>
<evidence type="ECO:0000313" key="1">
    <source>
        <dbReference type="EMBL" id="KAK6968979.1"/>
    </source>
</evidence>
<comment type="caution">
    <text evidence="3">The sequence shown here is derived from an EMBL/GenBank/DDBJ whole genome shotgun (WGS) entry which is preliminary data.</text>
</comment>
<dbReference type="Proteomes" id="UP001362999">
    <property type="component" value="Unassembled WGS sequence"/>
</dbReference>
<dbReference type="EMBL" id="JAWWNJ010000008">
    <property type="protein sequence ID" value="KAK7050145.1"/>
    <property type="molecule type" value="Genomic_DNA"/>
</dbReference>
<name>A0AAW0DE66_9AGAR</name>
<organism evidence="3 5">
    <name type="scientific">Favolaschia claudopus</name>
    <dbReference type="NCBI Taxonomy" id="2862362"/>
    <lineage>
        <taxon>Eukaryota</taxon>
        <taxon>Fungi</taxon>
        <taxon>Dikarya</taxon>
        <taxon>Basidiomycota</taxon>
        <taxon>Agaricomycotina</taxon>
        <taxon>Agaricomycetes</taxon>
        <taxon>Agaricomycetidae</taxon>
        <taxon>Agaricales</taxon>
        <taxon>Marasmiineae</taxon>
        <taxon>Mycenaceae</taxon>
        <taxon>Favolaschia</taxon>
    </lineage>
</organism>
<evidence type="ECO:0000313" key="5">
    <source>
        <dbReference type="Proteomes" id="UP001362999"/>
    </source>
</evidence>
<evidence type="ECO:0000313" key="2">
    <source>
        <dbReference type="EMBL" id="KAK6991740.1"/>
    </source>
</evidence>
<dbReference type="EMBL" id="JAWWNJ010000008">
    <property type="protein sequence ID" value="KAK7050152.1"/>
    <property type="molecule type" value="Genomic_DNA"/>
</dbReference>